<feature type="transmembrane region" description="Helical" evidence="6">
    <location>
        <begin position="797"/>
        <end position="818"/>
    </location>
</feature>
<sequence>MNLAETTGSWRVAVRVARRAARRSKVGTLLIVLMLALPVYAGTAIALSYAATYTSADAEASWRLGRADYEIEGPGTDEVLATLPAGIRTTQVTYGRTVVRAGDMYRLRDYAAADLDNPLTEGMFTVRAGRAPRGPAEAAVSATLAAADGIELGDRLAVGAPLRERTVVGIVDAARELSIPLVVTPADQRLSGSHPRTLVGLPPGGGGWQPPDPFAHMICTPLEGGGESCVSSSSTRSRGDLRPDATELATRTAAFVLVVGFAGLQVALLAGAAFAIGARRQRRELAMVGAVGASRSQVARMVLANGLVLGAFAGVAGVASGVLTYWLNRDTVERLANHPLNAGAVPVPSLAGIALFAVAVGLLAALGPARAAGRQSLRAAISGREPVTTASNLRWLVGGLLVAAGGATVAVLAAGPTGNIVTVTAGTMAILLGVTASAPILVTAAGRLARRLPLAARLAARHAARHRLRTAASAAAVCTAVAGSMALMLYNSAESTTNLMRQPNAHTGQVLLPAQAAAHLMPARLRAIESALPARASVPLTVLAEQARTTRVDLPPDAGQNGFRAEPSQLVAVGGAELIRLVTGAEAPPAALAALRDGGAVAFYPELVSGGELAIGQNVRVPAVLVPAADYYTDLPGAVLSPKTARQHGLTANPGGVVIDTTRVPTAAEVAVANSQVLATQVDADPTNAEPAEATVGAKPPANRRDYGAMFLVLAVVSGVVTLAASAVAVGLATSEMRTDLSTLAAVGAGPRLRRRIAAAQAGLIVGIGALLGTVGGIAPAAGMVAFRDDLQWHVPWLPLAVTLLVAPALAVTAATLLTRPRLVLVRRLDR</sequence>
<dbReference type="Pfam" id="PF02687">
    <property type="entry name" value="FtsX"/>
    <property type="match status" value="2"/>
</dbReference>
<feature type="transmembrane region" description="Helical" evidence="6">
    <location>
        <begin position="470"/>
        <end position="490"/>
    </location>
</feature>
<feature type="transmembrane region" description="Helical" evidence="6">
    <location>
        <begin position="393"/>
        <end position="414"/>
    </location>
</feature>
<reference evidence="8 9" key="2">
    <citation type="submission" date="2020-03" db="EMBL/GenBank/DDBJ databases">
        <authorList>
            <person name="Ichikawa N."/>
            <person name="Kimura A."/>
            <person name="Kitahashi Y."/>
            <person name="Uohara A."/>
        </authorList>
    </citation>
    <scope>NUCLEOTIDE SEQUENCE [LARGE SCALE GENOMIC DNA]</scope>
    <source>
        <strain evidence="8 9">NBRC 105367</strain>
    </source>
</reference>
<feature type="transmembrane region" description="Helical" evidence="6">
    <location>
        <begin position="302"/>
        <end position="327"/>
    </location>
</feature>
<comment type="subcellular location">
    <subcellularLocation>
        <location evidence="1">Cell membrane</location>
        <topology evidence="1">Multi-pass membrane protein</topology>
    </subcellularLocation>
</comment>
<evidence type="ECO:0000313" key="9">
    <source>
        <dbReference type="Proteomes" id="UP000503011"/>
    </source>
</evidence>
<dbReference type="AlphaFoldDB" id="A0A6F8YUM3"/>
<evidence type="ECO:0000313" key="8">
    <source>
        <dbReference type="EMBL" id="BCB89769.1"/>
    </source>
</evidence>
<evidence type="ECO:0000256" key="3">
    <source>
        <dbReference type="ARBA" id="ARBA00022692"/>
    </source>
</evidence>
<keyword evidence="9" id="KW-1185">Reference proteome</keyword>
<dbReference type="KEGG" id="psuu:Psuf_070820"/>
<dbReference type="EMBL" id="AP022871">
    <property type="protein sequence ID" value="BCB89769.1"/>
    <property type="molecule type" value="Genomic_DNA"/>
</dbReference>
<gene>
    <name evidence="8" type="ORF">Psuf_070820</name>
</gene>
<organism evidence="8 9">
    <name type="scientific">Phytohabitans suffuscus</name>
    <dbReference type="NCBI Taxonomy" id="624315"/>
    <lineage>
        <taxon>Bacteria</taxon>
        <taxon>Bacillati</taxon>
        <taxon>Actinomycetota</taxon>
        <taxon>Actinomycetes</taxon>
        <taxon>Micromonosporales</taxon>
        <taxon>Micromonosporaceae</taxon>
    </lineage>
</organism>
<evidence type="ECO:0000256" key="5">
    <source>
        <dbReference type="ARBA" id="ARBA00023136"/>
    </source>
</evidence>
<feature type="domain" description="ABC3 transporter permease C-terminal" evidence="7">
    <location>
        <begin position="259"/>
        <end position="376"/>
    </location>
</feature>
<keyword evidence="2" id="KW-1003">Cell membrane</keyword>
<feature type="transmembrane region" description="Helical" evidence="6">
    <location>
        <begin position="709"/>
        <end position="733"/>
    </location>
</feature>
<dbReference type="GO" id="GO:0005886">
    <property type="term" value="C:plasma membrane"/>
    <property type="evidence" value="ECO:0007669"/>
    <property type="project" value="UniProtKB-SubCell"/>
</dbReference>
<dbReference type="RefSeq" id="WP_173161776.1">
    <property type="nucleotide sequence ID" value="NZ_AP022871.1"/>
</dbReference>
<evidence type="ECO:0000256" key="4">
    <source>
        <dbReference type="ARBA" id="ARBA00022989"/>
    </source>
</evidence>
<feature type="transmembrane region" description="Helical" evidence="6">
    <location>
        <begin position="762"/>
        <end position="785"/>
    </location>
</feature>
<feature type="domain" description="ABC3 transporter permease C-terminal" evidence="7">
    <location>
        <begin position="713"/>
        <end position="819"/>
    </location>
</feature>
<evidence type="ECO:0000256" key="2">
    <source>
        <dbReference type="ARBA" id="ARBA00022475"/>
    </source>
</evidence>
<evidence type="ECO:0000256" key="1">
    <source>
        <dbReference type="ARBA" id="ARBA00004651"/>
    </source>
</evidence>
<keyword evidence="4 6" id="KW-1133">Transmembrane helix</keyword>
<dbReference type="Proteomes" id="UP000503011">
    <property type="component" value="Chromosome"/>
</dbReference>
<dbReference type="PANTHER" id="PTHR30287">
    <property type="entry name" value="MEMBRANE COMPONENT OF PREDICTED ABC SUPERFAMILY METABOLITE UPTAKE TRANSPORTER"/>
    <property type="match status" value="1"/>
</dbReference>
<keyword evidence="5 6" id="KW-0472">Membrane</keyword>
<evidence type="ECO:0000256" key="6">
    <source>
        <dbReference type="SAM" id="Phobius"/>
    </source>
</evidence>
<dbReference type="InterPro" id="IPR003838">
    <property type="entry name" value="ABC3_permease_C"/>
</dbReference>
<name>A0A6F8YUM3_9ACTN</name>
<feature type="transmembrane region" description="Helical" evidence="6">
    <location>
        <begin position="253"/>
        <end position="277"/>
    </location>
</feature>
<keyword evidence="3 6" id="KW-0812">Transmembrane</keyword>
<dbReference type="InterPro" id="IPR038766">
    <property type="entry name" value="Membrane_comp_ABC_pdt"/>
</dbReference>
<reference evidence="8 9" key="1">
    <citation type="submission" date="2020-03" db="EMBL/GenBank/DDBJ databases">
        <title>Whole genome shotgun sequence of Phytohabitans suffuscus NBRC 105367.</title>
        <authorList>
            <person name="Komaki H."/>
            <person name="Tamura T."/>
        </authorList>
    </citation>
    <scope>NUCLEOTIDE SEQUENCE [LARGE SCALE GENOMIC DNA]</scope>
    <source>
        <strain evidence="8 9">NBRC 105367</strain>
    </source>
</reference>
<accession>A0A6F8YUM3</accession>
<dbReference type="PANTHER" id="PTHR30287:SF1">
    <property type="entry name" value="INNER MEMBRANE PROTEIN"/>
    <property type="match status" value="1"/>
</dbReference>
<feature type="transmembrane region" description="Helical" evidence="6">
    <location>
        <begin position="347"/>
        <end position="372"/>
    </location>
</feature>
<evidence type="ECO:0000259" key="7">
    <source>
        <dbReference type="Pfam" id="PF02687"/>
    </source>
</evidence>
<proteinExistence type="predicted"/>
<feature type="transmembrane region" description="Helical" evidence="6">
    <location>
        <begin position="420"/>
        <end position="449"/>
    </location>
</feature>
<protein>
    <recommendedName>
        <fullName evidence="7">ABC3 transporter permease C-terminal domain-containing protein</fullName>
    </recommendedName>
</protein>